<evidence type="ECO:0000256" key="1">
    <source>
        <dbReference type="SAM" id="MobiDB-lite"/>
    </source>
</evidence>
<feature type="region of interest" description="Disordered" evidence="1">
    <location>
        <begin position="215"/>
        <end position="323"/>
    </location>
</feature>
<comment type="caution">
    <text evidence="3">The sequence shown here is derived from an EMBL/GenBank/DDBJ whole genome shotgun (WGS) entry which is preliminary data.</text>
</comment>
<dbReference type="Proteomes" id="UP000774570">
    <property type="component" value="Unassembled WGS sequence"/>
</dbReference>
<evidence type="ECO:0000256" key="2">
    <source>
        <dbReference type="SAM" id="Phobius"/>
    </source>
</evidence>
<feature type="compositionally biased region" description="Low complexity" evidence="1">
    <location>
        <begin position="107"/>
        <end position="121"/>
    </location>
</feature>
<feature type="compositionally biased region" description="Low complexity" evidence="1">
    <location>
        <begin position="280"/>
        <end position="293"/>
    </location>
</feature>
<dbReference type="EMBL" id="JAIBOA010000003">
    <property type="protein sequence ID" value="MBW8481965.1"/>
    <property type="molecule type" value="Genomic_DNA"/>
</dbReference>
<name>A0ABS7FPP4_9ACTN</name>
<feature type="compositionally biased region" description="Low complexity" evidence="1">
    <location>
        <begin position="226"/>
        <end position="269"/>
    </location>
</feature>
<dbReference type="RefSeq" id="WP_220164118.1">
    <property type="nucleotide sequence ID" value="NZ_JAIBOA010000003.1"/>
</dbReference>
<sequence length="323" mass="32414">MGDSTAAPRSGARVPSDDPAPCDATPRGPDGEPVTVRDPADAAVRALIDAGAPASDTLQTRRDRPARRHRPAPEAAAPAPEAGDEVTAYRPATGHRWLKDGPRPRRAAAAPTRTAPGDALAGPAAAAVAAAAERPGLLEEETRPIPKITPALVPAAAQDTLATQRTGGAPDRPARRDRWRIAAAACTAVLVVAIGAAVASTVGYTPIRRGLPSVLQMSPKPEAPSRKPSAPASAEPREAAPGTPGASRPAPSAPATPSAGATTAKPSAKAPKKKAKPKAKASATSAQRTRPTQKPAPAPTKAPASSPTPSPPPPATPTPAATP</sequence>
<gene>
    <name evidence="3" type="ORF">K1Y72_06280</name>
</gene>
<feature type="compositionally biased region" description="Basic residues" evidence="1">
    <location>
        <begin position="270"/>
        <end position="279"/>
    </location>
</feature>
<feature type="compositionally biased region" description="Pro residues" evidence="1">
    <location>
        <begin position="294"/>
        <end position="323"/>
    </location>
</feature>
<proteinExistence type="predicted"/>
<keyword evidence="4" id="KW-1185">Reference proteome</keyword>
<accession>A0ABS7FPP4</accession>
<evidence type="ECO:0000313" key="3">
    <source>
        <dbReference type="EMBL" id="MBW8481965.1"/>
    </source>
</evidence>
<keyword evidence="2" id="KW-1133">Transmembrane helix</keyword>
<keyword evidence="2" id="KW-0812">Transmembrane</keyword>
<keyword evidence="2" id="KW-0472">Membrane</keyword>
<protein>
    <submittedName>
        <fullName evidence="3">Uncharacterized protein</fullName>
    </submittedName>
</protein>
<reference evidence="3 4" key="1">
    <citation type="submission" date="2021-07" db="EMBL/GenBank/DDBJ databases">
        <title>Actinomadura sp. PM05-2 isolated from lichen.</title>
        <authorList>
            <person name="Somphong A."/>
            <person name="Phongsopitanun W."/>
            <person name="Tanasupawat S."/>
            <person name="Peongsungnone V."/>
        </authorList>
    </citation>
    <scope>NUCLEOTIDE SEQUENCE [LARGE SCALE GENOMIC DNA]</scope>
    <source>
        <strain evidence="3 4">PM05-2</strain>
    </source>
</reference>
<organism evidence="3 4">
    <name type="scientific">Actinomadura parmotrematis</name>
    <dbReference type="NCBI Taxonomy" id="2864039"/>
    <lineage>
        <taxon>Bacteria</taxon>
        <taxon>Bacillati</taxon>
        <taxon>Actinomycetota</taxon>
        <taxon>Actinomycetes</taxon>
        <taxon>Streptosporangiales</taxon>
        <taxon>Thermomonosporaceae</taxon>
        <taxon>Actinomadura</taxon>
    </lineage>
</organism>
<evidence type="ECO:0000313" key="4">
    <source>
        <dbReference type="Proteomes" id="UP000774570"/>
    </source>
</evidence>
<dbReference type="PRINTS" id="PR01217">
    <property type="entry name" value="PRICHEXTENSN"/>
</dbReference>
<feature type="region of interest" description="Disordered" evidence="1">
    <location>
        <begin position="1"/>
        <end position="121"/>
    </location>
</feature>
<feature type="transmembrane region" description="Helical" evidence="2">
    <location>
        <begin position="181"/>
        <end position="204"/>
    </location>
</feature>